<protein>
    <submittedName>
        <fullName evidence="1">Small nuclear RNA activating complex polypeptide 4</fullName>
    </submittedName>
</protein>
<proteinExistence type="predicted"/>
<name>A0AC11B048_SHEEP</name>
<organism evidence="1">
    <name type="scientific">Ovis aries</name>
    <name type="common">Sheep</name>
    <dbReference type="NCBI Taxonomy" id="9940"/>
    <lineage>
        <taxon>Eukaryota</taxon>
        <taxon>Metazoa</taxon>
        <taxon>Chordata</taxon>
        <taxon>Craniata</taxon>
        <taxon>Vertebrata</taxon>
        <taxon>Euteleostomi</taxon>
        <taxon>Mammalia</taxon>
        <taxon>Eutheria</taxon>
        <taxon>Laurasiatheria</taxon>
        <taxon>Artiodactyla</taxon>
        <taxon>Ruminantia</taxon>
        <taxon>Pecora</taxon>
        <taxon>Bovidae</taxon>
        <taxon>Caprinae</taxon>
        <taxon>Ovis</taxon>
    </lineage>
</organism>
<reference evidence="1" key="3">
    <citation type="submission" date="2025-09" db="UniProtKB">
        <authorList>
            <consortium name="Ensembl"/>
        </authorList>
    </citation>
    <scope>IDENTIFICATION</scope>
</reference>
<evidence type="ECO:0000313" key="1">
    <source>
        <dbReference type="Ensembl" id="ENSOARP00020005135.1"/>
    </source>
</evidence>
<dbReference type="Ensembl" id="ENSOART00020006216.2">
    <property type="protein sequence ID" value="ENSOARP00020005135.1"/>
    <property type="gene ID" value="ENSOARG00020003067.2"/>
</dbReference>
<sequence>VPRDTLPACLQEEERWGEASNDEGDPKEKALPEDPETCLQLNMVYQEVVREKLAEVSLLLAQNREQQEEVMGDLAGVRGLRVKDGKNPPPNLYLGHFMKPYFRDKVTGVGPPANEDTREKAAQGIKAFKELLVTKWKTWEKVLLRKSVVSDRLQRLLQPKLLKLEYLQQKQSRATSELEKQVLEKQAREAEKEVQDINQLPEEALLGDRLDSHDWDKISNVNFEGGRSTEEIRKFWQNYEHPSINKQEWSEQEVTQLKAVAAKHGHLDWQSIAEELGTRRTAFQCLQKYQQHNPALKRREWTEEEDRMLTRLVQAMRVGSHIPYRRIVYYMEGRDSMQLIYRWTKSLDPGLRKGLWAPEEDAKLLQAVAKYGEQDWFKIREEVPGRSDAQCRDRYLRRLHFSLKKGRWNSKEVKKLIELIEKYGVGHWAKIASELPHRSGSQCLSKWKIMVRQRQRARRRARWSPSSGSSSDSSWEGSEPEEASKDVPEEAPAGGPEPPPAQYAVPDMDLWVPARQSTEELGGAVAGGCPRPPEGPDTAQAPAPAPAGQLASRSQSADPRSVGCPCPVRRHGQAHSSPTAEPSPHPRGLSLPKQERLRQLHPPGSAPGLSPGGGTRDEARACVQPQWARTMQRRQGHALQRRLLEHKLLTAVSPWVGEVDLLCARPRPAMWPRRADGIRRQLQGAQLASTPVFALLIQLFQIDTPGCVEVVRERKTWPPALLQAGAWDPPPLQSVPAQGAAKQSTCPEGVRGPQACRAASTPQAPAPAPCRPRPKPKTVSELLREKRLREARARRAVQGPAFLSARVLVSAPVVLQPLAPPGTSVSRVVLSGPGGPPVTSSSVSGSWAPAKAERGLTLHTFALGPATSRAPGQVPASCPLSALGQSPAPATSRKQGLPEAPPLLPAAPSPVQPVSLTPALGTPTVASTPLPVTWVLTAQGLLPVPLQAVVSLPTPTGAPDPTQLSVTLPPSPAETPASRSCPGPPAASVDLEPEPPWPGEPQPLDLEEPLLPWLGLENGPLDLSLLSQESEAATQEWLRGQQGVPVPALGSQLAYQPPTLCSLRALSSLLLRKKDLEHGAAVLAPDGPAGALQASLGRVRERLRNSPAYLLLRARFLAAFTLPALLATLSPRGVPTTLSASAGPDPETDSDDFDPEEPELTDSDGQPGDPTQVGCCEYGALGHSHPLPGFQGAPDPSQGPARSCLDSPDNPDMLQTRRLRHVRKRRRLQ</sequence>
<gene>
    <name evidence="1" type="primary">SNAPC4</name>
</gene>
<reference evidence="1" key="2">
    <citation type="submission" date="2025-08" db="UniProtKB">
        <authorList>
            <consortium name="Ensembl"/>
        </authorList>
    </citation>
    <scope>IDENTIFICATION</scope>
</reference>
<reference evidence="1" key="1">
    <citation type="submission" date="2020-11" db="EMBL/GenBank/DDBJ databases">
        <authorList>
            <person name="Davenport K.M."/>
            <person name="Bickhart D.M."/>
            <person name="Smith T.P.L."/>
            <person name="Murdoch B.M."/>
            <person name="Rosen B.D."/>
        </authorList>
    </citation>
    <scope>NUCLEOTIDE SEQUENCE [LARGE SCALE GENOMIC DNA]</scope>
    <source>
        <strain evidence="1">OAR_USU_Benz2616</strain>
    </source>
</reference>
<accession>A0AC11B048</accession>